<reference evidence="2" key="2">
    <citation type="submission" date="2021-09" db="EMBL/GenBank/DDBJ databases">
        <authorList>
            <person name="Gilroy R."/>
        </authorList>
    </citation>
    <scope>NUCLEOTIDE SEQUENCE</scope>
    <source>
        <strain evidence="2">CHK179-5677</strain>
    </source>
</reference>
<name>A0A921MKZ6_9FIRM</name>
<reference evidence="2" key="1">
    <citation type="journal article" date="2021" name="PeerJ">
        <title>Extensive microbial diversity within the chicken gut microbiome revealed by metagenomics and culture.</title>
        <authorList>
            <person name="Gilroy R."/>
            <person name="Ravi A."/>
            <person name="Getino M."/>
            <person name="Pursley I."/>
            <person name="Horton D.L."/>
            <person name="Alikhan N.F."/>
            <person name="Baker D."/>
            <person name="Gharbi K."/>
            <person name="Hall N."/>
            <person name="Watson M."/>
            <person name="Adriaenssens E.M."/>
            <person name="Foster-Nyarko E."/>
            <person name="Jarju S."/>
            <person name="Secka A."/>
            <person name="Antonio M."/>
            <person name="Oren A."/>
            <person name="Chaudhuri R.R."/>
            <person name="La Ragione R."/>
            <person name="Hildebrand F."/>
            <person name="Pallen M.J."/>
        </authorList>
    </citation>
    <scope>NUCLEOTIDE SEQUENCE</scope>
    <source>
        <strain evidence="2">CHK179-5677</strain>
    </source>
</reference>
<organism evidence="2 3">
    <name type="scientific">Pseudoflavonifractor capillosus</name>
    <dbReference type="NCBI Taxonomy" id="106588"/>
    <lineage>
        <taxon>Bacteria</taxon>
        <taxon>Bacillati</taxon>
        <taxon>Bacillota</taxon>
        <taxon>Clostridia</taxon>
        <taxon>Eubacteriales</taxon>
        <taxon>Oscillospiraceae</taxon>
        <taxon>Pseudoflavonifractor</taxon>
    </lineage>
</organism>
<sequence length="236" mass="25581">MKLSKRKRISLLALGVILILAATVQALALNTVQETEEDEDYTLIMDPGIGPQTPSPGMKECYLYPTGNGGYTEVQKVWDPGTSQDVILAEEADEVYLTPQKTNETTYEYADKSGSLTITMYLTNELSSPLPLSATRYGASWSLASGEYTKGTTSLDVSSGPCRIYVSGSLGGGSGTLGYYSASNHQYYWLTPPCISFCSFSNIYFTVCASHPMNLALKNDGAAADTFIGEYWITPD</sequence>
<proteinExistence type="predicted"/>
<protein>
    <submittedName>
        <fullName evidence="2">Uncharacterized protein</fullName>
    </submittedName>
</protein>
<accession>A0A921MKZ6</accession>
<feature type="chain" id="PRO_5037126451" evidence="1">
    <location>
        <begin position="29"/>
        <end position="236"/>
    </location>
</feature>
<evidence type="ECO:0000313" key="3">
    <source>
        <dbReference type="Proteomes" id="UP000760668"/>
    </source>
</evidence>
<feature type="signal peptide" evidence="1">
    <location>
        <begin position="1"/>
        <end position="28"/>
    </location>
</feature>
<keyword evidence="1" id="KW-0732">Signal</keyword>
<evidence type="ECO:0000256" key="1">
    <source>
        <dbReference type="SAM" id="SignalP"/>
    </source>
</evidence>
<comment type="caution">
    <text evidence="2">The sequence shown here is derived from an EMBL/GenBank/DDBJ whole genome shotgun (WGS) entry which is preliminary data.</text>
</comment>
<dbReference type="RefSeq" id="WP_295368757.1">
    <property type="nucleotide sequence ID" value="NZ_DYUC01000023.1"/>
</dbReference>
<dbReference type="EMBL" id="DYUC01000023">
    <property type="protein sequence ID" value="HJG85996.1"/>
    <property type="molecule type" value="Genomic_DNA"/>
</dbReference>
<gene>
    <name evidence="2" type="ORF">K8V01_03035</name>
</gene>
<dbReference type="Proteomes" id="UP000760668">
    <property type="component" value="Unassembled WGS sequence"/>
</dbReference>
<evidence type="ECO:0000313" key="2">
    <source>
        <dbReference type="EMBL" id="HJG85996.1"/>
    </source>
</evidence>
<dbReference type="AlphaFoldDB" id="A0A921MKZ6"/>